<dbReference type="EMBL" id="MKFU01000012">
    <property type="protein sequence ID" value="OHY93230.1"/>
    <property type="molecule type" value="Genomic_DNA"/>
</dbReference>
<dbReference type="STRING" id="646.BJD16_02945"/>
<dbReference type="PROSITE" id="PS51742">
    <property type="entry name" value="PPC"/>
    <property type="match status" value="1"/>
</dbReference>
<keyword evidence="2" id="KW-0238">DNA-binding</keyword>
<evidence type="ECO:0000259" key="1">
    <source>
        <dbReference type="PROSITE" id="PS51742"/>
    </source>
</evidence>
<dbReference type="CDD" id="cd11378">
    <property type="entry name" value="DUF296"/>
    <property type="match status" value="1"/>
</dbReference>
<dbReference type="PANTHER" id="PTHR34988">
    <property type="entry name" value="PROTEIN, PUTATIVE-RELATED"/>
    <property type="match status" value="1"/>
</dbReference>
<accession>A0A1S2CWY9</accession>
<dbReference type="GO" id="GO:0003677">
    <property type="term" value="F:DNA binding"/>
    <property type="evidence" value="ECO:0007669"/>
    <property type="project" value="UniProtKB-KW"/>
</dbReference>
<dbReference type="SUPFAM" id="SSF117856">
    <property type="entry name" value="AF0104/ALDC/Ptd012-like"/>
    <property type="match status" value="1"/>
</dbReference>
<dbReference type="OrthoDB" id="552202at2"/>
<dbReference type="Gene3D" id="3.30.1330.80">
    <property type="entry name" value="Hypothetical protein, similar to alpha- acetolactate decarboxylase, domain 2"/>
    <property type="match status" value="1"/>
</dbReference>
<organism evidence="2 3">
    <name type="scientific">Aeromonas sobria</name>
    <dbReference type="NCBI Taxonomy" id="646"/>
    <lineage>
        <taxon>Bacteria</taxon>
        <taxon>Pseudomonadati</taxon>
        <taxon>Pseudomonadota</taxon>
        <taxon>Gammaproteobacteria</taxon>
        <taxon>Aeromonadales</taxon>
        <taxon>Aeromonadaceae</taxon>
        <taxon>Aeromonas</taxon>
    </lineage>
</organism>
<comment type="caution">
    <text evidence="2">The sequence shown here is derived from an EMBL/GenBank/DDBJ whole genome shotgun (WGS) entry which is preliminary data.</text>
</comment>
<dbReference type="InterPro" id="IPR005175">
    <property type="entry name" value="PPC_dom"/>
</dbReference>
<dbReference type="GeneID" id="58921064"/>
<dbReference type="PANTHER" id="PTHR34988:SF1">
    <property type="entry name" value="DNA-BINDING PROTEIN"/>
    <property type="match status" value="1"/>
</dbReference>
<dbReference type="Pfam" id="PF03479">
    <property type="entry name" value="PCC"/>
    <property type="match status" value="1"/>
</dbReference>
<gene>
    <name evidence="2" type="ORF">BJD16_02945</name>
</gene>
<evidence type="ECO:0000313" key="2">
    <source>
        <dbReference type="EMBL" id="OHY93230.1"/>
    </source>
</evidence>
<dbReference type="RefSeq" id="WP_042018816.1">
    <property type="nucleotide sequence ID" value="NZ_CDBW01000006.1"/>
</dbReference>
<feature type="domain" description="PPC" evidence="1">
    <location>
        <begin position="8"/>
        <end position="139"/>
    </location>
</feature>
<dbReference type="AlphaFoldDB" id="A0A1S2CWY9"/>
<proteinExistence type="predicted"/>
<reference evidence="2 3" key="1">
    <citation type="submission" date="2016-09" db="EMBL/GenBank/DDBJ databases">
        <title>Draft Genome Sequence of Aeromonas sobria Strain 08005, Isolated from Sick Rana catesbeiana.</title>
        <authorList>
            <person name="Yang Q."/>
        </authorList>
    </citation>
    <scope>NUCLEOTIDE SEQUENCE [LARGE SCALE GENOMIC DNA]</scope>
    <source>
        <strain evidence="2 3">08005</strain>
    </source>
</reference>
<dbReference type="Proteomes" id="UP000179934">
    <property type="component" value="Unassembled WGS sequence"/>
</dbReference>
<evidence type="ECO:0000313" key="3">
    <source>
        <dbReference type="Proteomes" id="UP000179934"/>
    </source>
</evidence>
<protein>
    <submittedName>
        <fullName evidence="2">DNA-binding protein</fullName>
    </submittedName>
</protein>
<name>A0A1S2CWY9_AERSO</name>
<sequence>MTTTQLPLSTARFLALRLLPGEDLIAGLRAHIARHGIQAAWIAGAVGSLTHANLRYAAQPDGTLLEGAFEVIALGGTLDPESEHLHLSISDEQGLMRGGHVLPGCRVRTTLELVIGELQEYRFTRAPCPQSGYEELLITPRTL</sequence>